<keyword evidence="2" id="KW-0479">Metal-binding</keyword>
<dbReference type="Gene3D" id="3.40.50.11750">
    <property type="entry name" value="HypD, alpha/beta domain 1"/>
    <property type="match status" value="2"/>
</dbReference>
<comment type="caution">
    <text evidence="4">The sequence shown here is derived from an EMBL/GenBank/DDBJ whole genome shotgun (WGS) entry which is preliminary data.</text>
</comment>
<dbReference type="GO" id="GO:0005506">
    <property type="term" value="F:iron ion binding"/>
    <property type="evidence" value="ECO:0007669"/>
    <property type="project" value="TreeGrafter"/>
</dbReference>
<sequence>MEKFFRTNVEAASRLVEKINDLSNKLFESHIYTDRLKIMNFCGTHEWTVTHYGLRSLLPKTIDLVSGPGCPVCVTPSHYIEEAIKLSLEGVVIYTYGDTYRLNTFRPVKGARSLSEAKALGGSVKLVSNILEAIRDAKIHGKPSVFVGIGFETVAPGYARLIDKNMFPNNFSLMCLVKLTPPAMFYTLDILREKPIDAPIAGVIAPGHVSTITGGKAWAPVAENYGIPVVVSGFEPLDVLLSIVEILEQILQGRAEVFVEYSRAVSWHGDLGAQRLIHKVFETIDDAWRGIGFIPKSGFRIREKYRLYDAFYQYSIREITPENWSRDLPPGCRCAEVTLGKAKPTDCSLFMKFCNPSKPIGPCMVSIEGTCSIWAKHGGGGLAEDIAREAGLK</sequence>
<accession>A0A7C4JLA1</accession>
<dbReference type="EMBL" id="DTBP01000014">
    <property type="protein sequence ID" value="HGQ73798.1"/>
    <property type="molecule type" value="Genomic_DNA"/>
</dbReference>
<dbReference type="GO" id="GO:0051539">
    <property type="term" value="F:4 iron, 4 sulfur cluster binding"/>
    <property type="evidence" value="ECO:0007669"/>
    <property type="project" value="TreeGrafter"/>
</dbReference>
<dbReference type="PANTHER" id="PTHR30149">
    <property type="entry name" value="HYDROGENASE PROTEIN ASSEMBLY PROTEIN HYPD"/>
    <property type="match status" value="1"/>
</dbReference>
<dbReference type="GO" id="GO:0070025">
    <property type="term" value="F:carbon monoxide binding"/>
    <property type="evidence" value="ECO:0007669"/>
    <property type="project" value="TreeGrafter"/>
</dbReference>
<dbReference type="InterPro" id="IPR042243">
    <property type="entry name" value="HypD_1"/>
</dbReference>
<name>A0A7C4JLA1_STAMA</name>
<dbReference type="NCBIfam" id="TIGR00075">
    <property type="entry name" value="hypD"/>
    <property type="match status" value="1"/>
</dbReference>
<keyword evidence="3" id="KW-0408">Iron</keyword>
<gene>
    <name evidence="4" type="primary">hypD</name>
    <name evidence="4" type="ORF">ENU20_01805</name>
</gene>
<evidence type="ECO:0000256" key="1">
    <source>
        <dbReference type="ARBA" id="ARBA00007888"/>
    </source>
</evidence>
<dbReference type="AlphaFoldDB" id="A0A7C4JLA1"/>
<dbReference type="PANTHER" id="PTHR30149:SF0">
    <property type="entry name" value="HYDROGENASE MATURATION FACTOR HYPD"/>
    <property type="match status" value="1"/>
</dbReference>
<dbReference type="Gene3D" id="6.10.20.100">
    <property type="match status" value="1"/>
</dbReference>
<reference evidence="4" key="1">
    <citation type="journal article" date="2020" name="mSystems">
        <title>Genome- and Community-Level Interaction Insights into Carbon Utilization and Element Cycling Functions of Hydrothermarchaeota in Hydrothermal Sediment.</title>
        <authorList>
            <person name="Zhou Z."/>
            <person name="Liu Y."/>
            <person name="Xu W."/>
            <person name="Pan J."/>
            <person name="Luo Z.H."/>
            <person name="Li M."/>
        </authorList>
    </citation>
    <scope>NUCLEOTIDE SEQUENCE [LARGE SCALE GENOMIC DNA]</scope>
    <source>
        <strain evidence="4">SpSt-648</strain>
    </source>
</reference>
<proteinExistence type="inferred from homology"/>
<dbReference type="PIRSF" id="PIRSF005622">
    <property type="entry name" value="Hydrgn_mat_hypD"/>
    <property type="match status" value="1"/>
</dbReference>
<protein>
    <submittedName>
        <fullName evidence="4">Hydrogenase formation protein HypD</fullName>
    </submittedName>
</protein>
<dbReference type="InterPro" id="IPR042244">
    <property type="entry name" value="HypD_2_sf"/>
</dbReference>
<organism evidence="4">
    <name type="scientific">Staphylothermus marinus</name>
    <dbReference type="NCBI Taxonomy" id="2280"/>
    <lineage>
        <taxon>Archaea</taxon>
        <taxon>Thermoproteota</taxon>
        <taxon>Thermoprotei</taxon>
        <taxon>Desulfurococcales</taxon>
        <taxon>Desulfurococcaceae</taxon>
        <taxon>Staphylothermus</taxon>
    </lineage>
</organism>
<dbReference type="InterPro" id="IPR002780">
    <property type="entry name" value="Hyd_form_HypD"/>
</dbReference>
<evidence type="ECO:0000313" key="4">
    <source>
        <dbReference type="EMBL" id="HGQ73798.1"/>
    </source>
</evidence>
<evidence type="ECO:0000256" key="2">
    <source>
        <dbReference type="ARBA" id="ARBA00022723"/>
    </source>
</evidence>
<dbReference type="GO" id="GO:0051604">
    <property type="term" value="P:protein maturation"/>
    <property type="evidence" value="ECO:0007669"/>
    <property type="project" value="TreeGrafter"/>
</dbReference>
<comment type="similarity">
    <text evidence="1">Belongs to the HypD family.</text>
</comment>
<evidence type="ECO:0000256" key="3">
    <source>
        <dbReference type="ARBA" id="ARBA00023004"/>
    </source>
</evidence>
<dbReference type="Pfam" id="PF01924">
    <property type="entry name" value="HypD"/>
    <property type="match status" value="1"/>
</dbReference>